<feature type="domain" description="FHA" evidence="11">
    <location>
        <begin position="106"/>
        <end position="160"/>
    </location>
</feature>
<dbReference type="SUPFAM" id="SSF56112">
    <property type="entry name" value="Protein kinase-like (PK-like)"/>
    <property type="match status" value="1"/>
</dbReference>
<dbReference type="Proteomes" id="UP001316803">
    <property type="component" value="Unassembled WGS sequence"/>
</dbReference>
<feature type="region of interest" description="Disordered" evidence="10">
    <location>
        <begin position="740"/>
        <end position="782"/>
    </location>
</feature>
<dbReference type="GO" id="GO:0005524">
    <property type="term" value="F:ATP binding"/>
    <property type="evidence" value="ECO:0007669"/>
    <property type="project" value="UniProtKB-UniRule"/>
</dbReference>
<comment type="subcellular location">
    <subcellularLocation>
        <location evidence="1">Preautophagosomal structure membrane</location>
        <topology evidence="1">Peripheral membrane protein</topology>
    </subcellularLocation>
</comment>
<evidence type="ECO:0000256" key="9">
    <source>
        <dbReference type="PROSITE-ProRule" id="PRU10141"/>
    </source>
</evidence>
<dbReference type="Pfam" id="PF00069">
    <property type="entry name" value="Pkinase"/>
    <property type="match status" value="1"/>
</dbReference>
<dbReference type="Gene3D" id="1.10.510.10">
    <property type="entry name" value="Transferase(Phosphotransferase) domain 1"/>
    <property type="match status" value="1"/>
</dbReference>
<dbReference type="InterPro" id="IPR017441">
    <property type="entry name" value="Protein_kinase_ATP_BS"/>
</dbReference>
<evidence type="ECO:0000259" key="12">
    <source>
        <dbReference type="PROSITE" id="PS50011"/>
    </source>
</evidence>
<dbReference type="GO" id="GO:0004674">
    <property type="term" value="F:protein serine/threonine kinase activity"/>
    <property type="evidence" value="ECO:0007669"/>
    <property type="project" value="InterPro"/>
</dbReference>
<dbReference type="PROSITE" id="PS50011">
    <property type="entry name" value="PROTEIN_KINASE_DOM"/>
    <property type="match status" value="1"/>
</dbReference>
<dbReference type="PROSITE" id="PS00108">
    <property type="entry name" value="PROTEIN_KINASE_ST"/>
    <property type="match status" value="1"/>
</dbReference>
<dbReference type="GO" id="GO:0010506">
    <property type="term" value="P:regulation of autophagy"/>
    <property type="evidence" value="ECO:0007669"/>
    <property type="project" value="InterPro"/>
</dbReference>
<evidence type="ECO:0000256" key="4">
    <source>
        <dbReference type="ARBA" id="ARBA00019599"/>
    </source>
</evidence>
<dbReference type="EMBL" id="JAKLMC020000003">
    <property type="protein sequence ID" value="KAK5957489.1"/>
    <property type="molecule type" value="Genomic_DNA"/>
</dbReference>
<dbReference type="Gene3D" id="3.30.200.20">
    <property type="entry name" value="Phosphorylase Kinase, domain 1"/>
    <property type="match status" value="1"/>
</dbReference>
<feature type="region of interest" description="Disordered" evidence="10">
    <location>
        <begin position="685"/>
        <end position="706"/>
    </location>
</feature>
<evidence type="ECO:0000256" key="2">
    <source>
        <dbReference type="ARBA" id="ARBA00005575"/>
    </source>
</evidence>
<dbReference type="SMART" id="SM00220">
    <property type="entry name" value="S_TKc"/>
    <property type="match status" value="1"/>
</dbReference>
<keyword evidence="5 9" id="KW-0547">Nucleotide-binding</keyword>
<dbReference type="AlphaFoldDB" id="A0AAN8EK39"/>
<sequence length="1069" mass="118605">MEGSQPTQPTQQATQPYADPRRQARTLSEMSGNDAADIICVLHANSPMAARAVRATMLVAPEHILQNDDLDGVTEDDLEIYPELEKRTREIALRMDSTVKLPREGFRFGRNPQSCDILLTENPRDKLVSNVHFKIYVHEQGSLMIQDCSTNGTIVDEEILKSKDRGGRPLAKPGKRVLRNGAIITVLVGPDRQEIKLMVRIPNRTDYEGIYEEKLRRYLAIRGLTPNFSSVRESSFGNHWSGGPAYNFTGLLGKGAFATVYRVQTKSEGTIYAAKEIDKRRFIKNGVLDIKFDNELQIMRKLKHPNIVDYVDCQSYESWIYIIMEYIPYGELSKELSTKGRLPEHEVQHITKQTLRALDYLHRQGITHRDIKPDNILIASRNPLVIKLSDFGLSKSVIDQETFLKTFCGTLLYCAPEVYPDYNSYAQPPTKRRRHGDPPSKTAPYDSSADMWSFGAVIFHLLAGKAPIMGRGENGGAQMLNNIMTKPVDFEPLRALDVSDAAVDFIAALLNRQPALRPKEQDCFQHPWLRNTPDVLDYSTVADVDFRPRRLEDVEEGDEDEAEDELINDLQRLTQDPGMLPAADDPPSTPSSPERPMKKPKIVRAVSTIPEEILYPRLPSGNSQSPIAAQTPQGPKLFGEITPSILKSSGLFGVGAGPAPHATAPATNVPQIQNRFEQVSMNDWANSAAGHDPPIQQPDRNGTTPAIDISHAVPRAVAASAASLMGAEAQMHQMNMGSQEADFTDVPTPETNNPVTPRTRDGTPHSVNVSAGEPPSSQHSYTDDKFRRIDVNLLADDVAFAAEQRLRQAAREENARLKAQTFHVANDLAASNTAAGTAKTFSTPFQRSLQNTEVFDRQSDGSDRTEVLRQLSTNTLASPLDIFGKLTPLDGSFDHTPIPLMTRSTLWGRAPQCNCRYANLQDARVPKFGMKIVFYAPGIEDVEREGGDWTKVPRIRTIIATSATRGIKINGMHLSQESDDGKAALFGKIYTGDIITIVDAENPGAFLKYRAEILFGDSAQPRPEKEAPFVVQREYNHHARMKEQSMHVASGRNDENAPLPVVGNEVTVA</sequence>
<evidence type="ECO:0000256" key="1">
    <source>
        <dbReference type="ARBA" id="ARBA00004623"/>
    </source>
</evidence>
<dbReference type="PROSITE" id="PS00107">
    <property type="entry name" value="PROTEIN_KINASE_ATP"/>
    <property type="match status" value="1"/>
</dbReference>
<accession>A0AAN8EK39</accession>
<evidence type="ECO:0000256" key="6">
    <source>
        <dbReference type="ARBA" id="ARBA00022840"/>
    </source>
</evidence>
<dbReference type="PROSITE" id="PS50006">
    <property type="entry name" value="FHA_DOMAIN"/>
    <property type="match status" value="1"/>
</dbReference>
<dbReference type="SMART" id="SM00240">
    <property type="entry name" value="FHA"/>
    <property type="match status" value="1"/>
</dbReference>
<protein>
    <recommendedName>
        <fullName evidence="3">Serine/threonine-protein kinase ATG1</fullName>
    </recommendedName>
    <alternativeName>
        <fullName evidence="8">Autophagy-related protein 1</fullName>
    </alternativeName>
    <alternativeName>
        <fullName evidence="4">Serine/threonine-protein kinase atg1</fullName>
    </alternativeName>
</protein>
<dbReference type="InterPro" id="IPR045269">
    <property type="entry name" value="Atg1-like"/>
</dbReference>
<evidence type="ECO:0000313" key="14">
    <source>
        <dbReference type="Proteomes" id="UP001316803"/>
    </source>
</evidence>
<feature type="region of interest" description="Disordered" evidence="10">
    <location>
        <begin position="1047"/>
        <end position="1069"/>
    </location>
</feature>
<feature type="region of interest" description="Disordered" evidence="10">
    <location>
        <begin position="1"/>
        <end position="29"/>
    </location>
</feature>
<evidence type="ECO:0000256" key="3">
    <source>
        <dbReference type="ARBA" id="ARBA00018572"/>
    </source>
</evidence>
<dbReference type="InterPro" id="IPR000253">
    <property type="entry name" value="FHA_dom"/>
</dbReference>
<evidence type="ECO:0000256" key="7">
    <source>
        <dbReference type="ARBA" id="ARBA00023006"/>
    </source>
</evidence>
<evidence type="ECO:0000259" key="11">
    <source>
        <dbReference type="PROSITE" id="PS50006"/>
    </source>
</evidence>
<dbReference type="PANTHER" id="PTHR24348">
    <property type="entry name" value="SERINE/THREONINE-PROTEIN KINASE UNC-51-RELATED"/>
    <property type="match status" value="1"/>
</dbReference>
<gene>
    <name evidence="13" type="primary">RAD53</name>
    <name evidence="13" type="ORF">OHC33_001864</name>
</gene>
<dbReference type="Pfam" id="PF00498">
    <property type="entry name" value="FHA"/>
    <property type="match status" value="1"/>
</dbReference>
<dbReference type="Gene3D" id="2.60.200.20">
    <property type="match status" value="1"/>
</dbReference>
<comment type="caution">
    <text evidence="13">The sequence shown here is derived from an EMBL/GenBank/DDBJ whole genome shotgun (WGS) entry which is preliminary data.</text>
</comment>
<evidence type="ECO:0000256" key="10">
    <source>
        <dbReference type="SAM" id="MobiDB-lite"/>
    </source>
</evidence>
<keyword evidence="13" id="KW-0418">Kinase</keyword>
<name>A0AAN8EK39_9EURO</name>
<keyword evidence="7" id="KW-0072">Autophagy</keyword>
<feature type="compositionally biased region" description="Polar residues" evidence="10">
    <location>
        <begin position="765"/>
        <end position="780"/>
    </location>
</feature>
<reference evidence="13 14" key="1">
    <citation type="submission" date="2022-12" db="EMBL/GenBank/DDBJ databases">
        <title>Genomic features and morphological characterization of a novel Knufia sp. strain isolated from spacecraft assembly facility.</title>
        <authorList>
            <person name="Teixeira M."/>
            <person name="Chander A.M."/>
            <person name="Stajich J.E."/>
            <person name="Venkateswaran K."/>
        </authorList>
    </citation>
    <scope>NUCLEOTIDE SEQUENCE [LARGE SCALE GENOMIC DNA]</scope>
    <source>
        <strain evidence="13 14">FJI-L2-BK-P2</strain>
    </source>
</reference>
<keyword evidence="14" id="KW-1185">Reference proteome</keyword>
<evidence type="ECO:0000256" key="8">
    <source>
        <dbReference type="ARBA" id="ARBA00030237"/>
    </source>
</evidence>
<dbReference type="SUPFAM" id="SSF49879">
    <property type="entry name" value="SMAD/FHA domain"/>
    <property type="match status" value="1"/>
</dbReference>
<feature type="compositionally biased region" description="Low complexity" evidence="10">
    <location>
        <begin position="746"/>
        <end position="757"/>
    </location>
</feature>
<dbReference type="InterPro" id="IPR000719">
    <property type="entry name" value="Prot_kinase_dom"/>
</dbReference>
<feature type="binding site" evidence="9">
    <location>
        <position position="275"/>
    </location>
    <ligand>
        <name>ATP</name>
        <dbReference type="ChEBI" id="CHEBI:30616"/>
    </ligand>
</feature>
<feature type="region of interest" description="Disordered" evidence="10">
    <location>
        <begin position="425"/>
        <end position="445"/>
    </location>
</feature>
<comment type="similarity">
    <text evidence="2">Belongs to the protein kinase superfamily. CAMK Ser/Thr protein kinase family. CHEK2 subfamily.</text>
</comment>
<keyword evidence="6 9" id="KW-0067">ATP-binding</keyword>
<evidence type="ECO:0000256" key="5">
    <source>
        <dbReference type="ARBA" id="ARBA00022741"/>
    </source>
</evidence>
<dbReference type="GO" id="GO:0034045">
    <property type="term" value="C:phagophore assembly site membrane"/>
    <property type="evidence" value="ECO:0007669"/>
    <property type="project" value="UniProtKB-SubCell"/>
</dbReference>
<organism evidence="13 14">
    <name type="scientific">Knufia fluminis</name>
    <dbReference type="NCBI Taxonomy" id="191047"/>
    <lineage>
        <taxon>Eukaryota</taxon>
        <taxon>Fungi</taxon>
        <taxon>Dikarya</taxon>
        <taxon>Ascomycota</taxon>
        <taxon>Pezizomycotina</taxon>
        <taxon>Eurotiomycetes</taxon>
        <taxon>Chaetothyriomycetidae</taxon>
        <taxon>Chaetothyriales</taxon>
        <taxon>Trichomeriaceae</taxon>
        <taxon>Knufia</taxon>
    </lineage>
</organism>
<proteinExistence type="inferred from homology"/>
<dbReference type="InterPro" id="IPR008984">
    <property type="entry name" value="SMAD_FHA_dom_sf"/>
</dbReference>
<feature type="compositionally biased region" description="Low complexity" evidence="10">
    <location>
        <begin position="1"/>
        <end position="16"/>
    </location>
</feature>
<keyword evidence="13" id="KW-0808">Transferase</keyword>
<feature type="region of interest" description="Disordered" evidence="10">
    <location>
        <begin position="576"/>
        <end position="600"/>
    </location>
</feature>
<dbReference type="InterPro" id="IPR011009">
    <property type="entry name" value="Kinase-like_dom_sf"/>
</dbReference>
<evidence type="ECO:0000313" key="13">
    <source>
        <dbReference type="EMBL" id="KAK5957489.1"/>
    </source>
</evidence>
<dbReference type="InterPro" id="IPR008271">
    <property type="entry name" value="Ser/Thr_kinase_AS"/>
</dbReference>
<feature type="domain" description="Protein kinase" evidence="12">
    <location>
        <begin position="246"/>
        <end position="529"/>
    </location>
</feature>
<dbReference type="FunFam" id="3.30.200.20:FF:000470">
    <property type="entry name" value="Serine/threonine-protein kinase RAD53"/>
    <property type="match status" value="1"/>
</dbReference>
<dbReference type="GO" id="GO:0006914">
    <property type="term" value="P:autophagy"/>
    <property type="evidence" value="ECO:0007669"/>
    <property type="project" value="UniProtKB-KW"/>
</dbReference>